<dbReference type="SMART" id="SM01130">
    <property type="entry name" value="DHDPS"/>
    <property type="match status" value="1"/>
</dbReference>
<dbReference type="EC" id="4.3.3.7" evidence="4 12"/>
<dbReference type="OrthoDB" id="9782828at2"/>
<comment type="caution">
    <text evidence="16">The sequence shown here is derived from an EMBL/GenBank/DDBJ whole genome shotgun (WGS) entry which is preliminary data.</text>
</comment>
<evidence type="ECO:0000313" key="17">
    <source>
        <dbReference type="Proteomes" id="UP000316096"/>
    </source>
</evidence>
<gene>
    <name evidence="12" type="primary">dapA</name>
    <name evidence="16" type="ORF">FB559_2382</name>
</gene>
<dbReference type="SUPFAM" id="SSF51569">
    <property type="entry name" value="Aldolase"/>
    <property type="match status" value="1"/>
</dbReference>
<dbReference type="GO" id="GO:0009089">
    <property type="term" value="P:lysine biosynthetic process via diaminopimelate"/>
    <property type="evidence" value="ECO:0007669"/>
    <property type="project" value="UniProtKB-UniRule"/>
</dbReference>
<evidence type="ECO:0000256" key="10">
    <source>
        <dbReference type="ARBA" id="ARBA00023270"/>
    </source>
</evidence>
<comment type="function">
    <text evidence="1 12">Catalyzes the condensation of (S)-aspartate-beta-semialdehyde [(S)-ASA] and pyruvate to 4-hydroxy-tetrahydrodipicolinate (HTPA).</text>
</comment>
<dbReference type="EMBL" id="VFOZ01000001">
    <property type="protein sequence ID" value="TQL96829.1"/>
    <property type="molecule type" value="Genomic_DNA"/>
</dbReference>
<feature type="binding site" evidence="12 15">
    <location>
        <position position="45"/>
    </location>
    <ligand>
        <name>pyruvate</name>
        <dbReference type="ChEBI" id="CHEBI:15361"/>
    </ligand>
</feature>
<comment type="similarity">
    <text evidence="3 12 13">Belongs to the DapA family.</text>
</comment>
<dbReference type="InterPro" id="IPR002220">
    <property type="entry name" value="DapA-like"/>
</dbReference>
<evidence type="ECO:0000256" key="1">
    <source>
        <dbReference type="ARBA" id="ARBA00003294"/>
    </source>
</evidence>
<dbReference type="RefSeq" id="WP_141955637.1">
    <property type="nucleotide sequence ID" value="NZ_VFOZ01000001.1"/>
</dbReference>
<dbReference type="GO" id="GO:0005737">
    <property type="term" value="C:cytoplasm"/>
    <property type="evidence" value="ECO:0007669"/>
    <property type="project" value="UniProtKB-SubCell"/>
</dbReference>
<dbReference type="InterPro" id="IPR020624">
    <property type="entry name" value="Schiff_base-form_aldolases_CS"/>
</dbReference>
<comment type="subcellular location">
    <subcellularLocation>
        <location evidence="12">Cytoplasm</location>
    </subcellularLocation>
</comment>
<evidence type="ECO:0000256" key="5">
    <source>
        <dbReference type="ARBA" id="ARBA00022490"/>
    </source>
</evidence>
<reference evidence="16 17" key="1">
    <citation type="submission" date="2019-06" db="EMBL/GenBank/DDBJ databases">
        <title>Sequencing the genomes of 1000 actinobacteria strains.</title>
        <authorList>
            <person name="Klenk H.-P."/>
        </authorList>
    </citation>
    <scope>NUCLEOTIDE SEQUENCE [LARGE SCALE GENOMIC DNA]</scope>
    <source>
        <strain evidence="16 17">DSM 102200</strain>
    </source>
</reference>
<dbReference type="PROSITE" id="PS00666">
    <property type="entry name" value="DHDPS_2"/>
    <property type="match status" value="1"/>
</dbReference>
<evidence type="ECO:0000256" key="2">
    <source>
        <dbReference type="ARBA" id="ARBA00005120"/>
    </source>
</evidence>
<dbReference type="PIRSF" id="PIRSF001365">
    <property type="entry name" value="DHDPS"/>
    <property type="match status" value="1"/>
</dbReference>
<dbReference type="NCBIfam" id="TIGR00674">
    <property type="entry name" value="dapA"/>
    <property type="match status" value="1"/>
</dbReference>
<organism evidence="16 17">
    <name type="scientific">Actinoallomurus bryophytorum</name>
    <dbReference type="NCBI Taxonomy" id="1490222"/>
    <lineage>
        <taxon>Bacteria</taxon>
        <taxon>Bacillati</taxon>
        <taxon>Actinomycetota</taxon>
        <taxon>Actinomycetes</taxon>
        <taxon>Streptosporangiales</taxon>
        <taxon>Thermomonosporaceae</taxon>
        <taxon>Actinoallomurus</taxon>
    </lineage>
</organism>
<dbReference type="InterPro" id="IPR005263">
    <property type="entry name" value="DapA"/>
</dbReference>
<proteinExistence type="inferred from homology"/>
<dbReference type="InterPro" id="IPR020625">
    <property type="entry name" value="Schiff_base-form_aldolases_AS"/>
</dbReference>
<keyword evidence="7 12" id="KW-0220">Diaminopimelate biosynthesis</keyword>
<dbReference type="Proteomes" id="UP000316096">
    <property type="component" value="Unassembled WGS sequence"/>
</dbReference>
<evidence type="ECO:0000256" key="12">
    <source>
        <dbReference type="HAMAP-Rule" id="MF_00418"/>
    </source>
</evidence>
<dbReference type="PANTHER" id="PTHR12128">
    <property type="entry name" value="DIHYDRODIPICOLINATE SYNTHASE"/>
    <property type="match status" value="1"/>
</dbReference>
<dbReference type="InterPro" id="IPR013785">
    <property type="entry name" value="Aldolase_TIM"/>
</dbReference>
<feature type="site" description="Part of a proton relay during catalysis" evidence="12">
    <location>
        <position position="44"/>
    </location>
</feature>
<dbReference type="PRINTS" id="PR00146">
    <property type="entry name" value="DHPICSNTHASE"/>
</dbReference>
<dbReference type="UniPathway" id="UPA00034">
    <property type="reaction ID" value="UER00017"/>
</dbReference>
<feature type="site" description="Part of a proton relay during catalysis" evidence="12">
    <location>
        <position position="107"/>
    </location>
</feature>
<evidence type="ECO:0000256" key="7">
    <source>
        <dbReference type="ARBA" id="ARBA00022915"/>
    </source>
</evidence>
<dbReference type="Gene3D" id="3.20.20.70">
    <property type="entry name" value="Aldolase class I"/>
    <property type="match status" value="1"/>
</dbReference>
<dbReference type="GO" id="GO:0008840">
    <property type="term" value="F:4-hydroxy-tetrahydrodipicolinate synthase activity"/>
    <property type="evidence" value="ECO:0007669"/>
    <property type="project" value="UniProtKB-UniRule"/>
</dbReference>
<evidence type="ECO:0000256" key="3">
    <source>
        <dbReference type="ARBA" id="ARBA00007592"/>
    </source>
</evidence>
<feature type="active site" description="Proton donor/acceptor" evidence="12 14">
    <location>
        <position position="133"/>
    </location>
</feature>
<keyword evidence="17" id="KW-1185">Reference proteome</keyword>
<evidence type="ECO:0000313" key="16">
    <source>
        <dbReference type="EMBL" id="TQL96829.1"/>
    </source>
</evidence>
<evidence type="ECO:0000256" key="15">
    <source>
        <dbReference type="PIRSR" id="PIRSR001365-2"/>
    </source>
</evidence>
<name>A0A543CIA4_9ACTN</name>
<keyword evidence="8 12" id="KW-0457">Lysine biosynthesis</keyword>
<comment type="catalytic activity">
    <reaction evidence="11 12">
        <text>L-aspartate 4-semialdehyde + pyruvate = (2S,4S)-4-hydroxy-2,3,4,5-tetrahydrodipicolinate + H2O + H(+)</text>
        <dbReference type="Rhea" id="RHEA:34171"/>
        <dbReference type="ChEBI" id="CHEBI:15361"/>
        <dbReference type="ChEBI" id="CHEBI:15377"/>
        <dbReference type="ChEBI" id="CHEBI:15378"/>
        <dbReference type="ChEBI" id="CHEBI:67139"/>
        <dbReference type="ChEBI" id="CHEBI:537519"/>
        <dbReference type="EC" id="4.3.3.7"/>
    </reaction>
</comment>
<evidence type="ECO:0000256" key="14">
    <source>
        <dbReference type="PIRSR" id="PIRSR001365-1"/>
    </source>
</evidence>
<dbReference type="AlphaFoldDB" id="A0A543CIA4"/>
<feature type="binding site" evidence="12 15">
    <location>
        <position position="201"/>
    </location>
    <ligand>
        <name>pyruvate</name>
        <dbReference type="ChEBI" id="CHEBI:15361"/>
    </ligand>
</feature>
<sequence length="289" mass="29161">MIGGIHVPLVTPFAANGAVDTATLERLAHHVLDQGAAGLVALGTTGEAPMLTEDERLTVIATCRKVSDAHRTPLTIGAGTIGTDESVRQAEMRAEAADLLLVLVPYYLRPSDEGVVEHFAAVGAAAGVPLIVYNVPYRTGKTLRVETLLRLLAADHVAGVKHCAGAIDADTLTLLAHADGVLGGDDAFLFPMLTLGAAGGIAASANVAPAAFAAMAEAAAAGDAGRAGNLHNALLPLTRALFAEPSPGVIKAVLAETGLIEHPGVRAPLRAPAPASLGAAMDALKGLAA</sequence>
<dbReference type="PANTHER" id="PTHR12128:SF66">
    <property type="entry name" value="4-HYDROXY-2-OXOGLUTARATE ALDOLASE, MITOCHONDRIAL"/>
    <property type="match status" value="1"/>
</dbReference>
<keyword evidence="5 12" id="KW-0963">Cytoplasm</keyword>
<dbReference type="GO" id="GO:0019877">
    <property type="term" value="P:diaminopimelate biosynthetic process"/>
    <property type="evidence" value="ECO:0007669"/>
    <property type="project" value="UniProtKB-UniRule"/>
</dbReference>
<evidence type="ECO:0000256" key="9">
    <source>
        <dbReference type="ARBA" id="ARBA00023239"/>
    </source>
</evidence>
<comment type="pathway">
    <text evidence="2 12">Amino-acid biosynthesis; L-lysine biosynthesis via DAP pathway; (S)-tetrahydrodipicolinate from L-aspartate: step 3/4.</text>
</comment>
<dbReference type="PROSITE" id="PS00665">
    <property type="entry name" value="DHDPS_1"/>
    <property type="match status" value="1"/>
</dbReference>
<keyword evidence="6 12" id="KW-0028">Amino-acid biosynthesis</keyword>
<evidence type="ECO:0000256" key="4">
    <source>
        <dbReference type="ARBA" id="ARBA00012086"/>
    </source>
</evidence>
<feature type="active site" description="Schiff-base intermediate with substrate" evidence="12 14">
    <location>
        <position position="161"/>
    </location>
</feature>
<protein>
    <recommendedName>
        <fullName evidence="4 12">4-hydroxy-tetrahydrodipicolinate synthase</fullName>
        <shortName evidence="12">HTPA synthase</shortName>
        <ecNumber evidence="4 12">4.3.3.7</ecNumber>
    </recommendedName>
</protein>
<comment type="caution">
    <text evidence="12">Was originally thought to be a dihydrodipicolinate synthase (DHDPS), catalyzing the condensation of (S)-aspartate-beta-semialdehyde [(S)-ASA] and pyruvate to dihydrodipicolinate (DHDP). However, it was shown in E.coli that the product of the enzymatic reaction is not dihydrodipicolinate but in fact (4S)-4-hydroxy-2,3,4,5-tetrahydro-(2S)-dipicolinic acid (HTPA), and that the consecutive dehydration reaction leading to DHDP is not spontaneous but catalyzed by DapB.</text>
</comment>
<comment type="subunit">
    <text evidence="12">Homotetramer; dimer of dimers.</text>
</comment>
<dbReference type="Pfam" id="PF00701">
    <property type="entry name" value="DHDPS"/>
    <property type="match status" value="1"/>
</dbReference>
<dbReference type="HAMAP" id="MF_00418">
    <property type="entry name" value="DapA"/>
    <property type="match status" value="1"/>
</dbReference>
<evidence type="ECO:0000256" key="13">
    <source>
        <dbReference type="PIRNR" id="PIRNR001365"/>
    </source>
</evidence>
<evidence type="ECO:0000256" key="6">
    <source>
        <dbReference type="ARBA" id="ARBA00022605"/>
    </source>
</evidence>
<accession>A0A543CIA4</accession>
<keyword evidence="9 12" id="KW-0456">Lyase</keyword>
<evidence type="ECO:0000256" key="11">
    <source>
        <dbReference type="ARBA" id="ARBA00047836"/>
    </source>
</evidence>
<keyword evidence="10 12" id="KW-0704">Schiff base</keyword>
<evidence type="ECO:0000256" key="8">
    <source>
        <dbReference type="ARBA" id="ARBA00023154"/>
    </source>
</evidence>